<feature type="region of interest" description="Disordered" evidence="1">
    <location>
        <begin position="239"/>
        <end position="262"/>
    </location>
</feature>
<evidence type="ECO:0000313" key="3">
    <source>
        <dbReference type="Proteomes" id="UP000664534"/>
    </source>
</evidence>
<evidence type="ECO:0000256" key="1">
    <source>
        <dbReference type="SAM" id="MobiDB-lite"/>
    </source>
</evidence>
<dbReference type="Pfam" id="PF07103">
    <property type="entry name" value="DUF1365"/>
    <property type="match status" value="1"/>
</dbReference>
<dbReference type="EMBL" id="CAJPDT010000096">
    <property type="protein sequence ID" value="CAF9937018.1"/>
    <property type="molecule type" value="Genomic_DNA"/>
</dbReference>
<reference evidence="2" key="1">
    <citation type="submission" date="2021-03" db="EMBL/GenBank/DDBJ databases">
        <authorList>
            <person name="Tagirdzhanova G."/>
        </authorList>
    </citation>
    <scope>NUCLEOTIDE SEQUENCE</scope>
</reference>
<sequence>MDVIVAGFVFAAVWYMRYKSDWEGAATDLNFLNVYLLPQVYKKRQDNKIEIEELEAKVKRLQWDFDNGRYTSQYDYNDESSPVKPILFPCRTSHTRIFPQKHSFSYSYLYVGIPVGWRGWISTILTADLKTLPWRDRKPKNGWFNVDSADYLARGDSMHGLRGKLDTYLESQNERIEDYPDAYLVTAPRFLGYSFNPVSFWYLYNRGKELKAMILEVNNTFDERRIYFLKGIEPDDGVSGDENENLVAGNVDQNGDQGQKSRDQRVLGRFVNFWPKDFHVSPFNSRKGGYSLSAYDPFFPHLSSRAGAARINNTITLSSTKQHPKLIARVFSSSDSIDPYKLNGWGTCKFVAAWWWVGFVTFPRIVREAGKLSFRRKLHIWFRPEVLKDSIGRKETQDEKAIALIFQEYLKILVKGSDVQFSLQFSPGIATMPAEQLITPHILRDKSHTQQCPATFKITSPLFYAQVARCTSISEYVKVALSKPNLGAATFHVSHPELFLKLFEGPPSAFSLFKMWPWWKSALVDQNPVLLDASHLAPVSLQKRFPWAPFHVNVNEASLVPTSLFNRLRWLLIHFFRRLPSPSQHSALSDLDACAVHRPSTDAPRVRAYRKAVLKMLLSDYVAFGMPAVVDAALWIVRIWLCWLCVQSFDGLVVLCNGHGHLTVTEVGKVVLGCLGVHLWRVLGDVL</sequence>
<organism evidence="2 3">
    <name type="scientific">Imshaugia aleurites</name>
    <dbReference type="NCBI Taxonomy" id="172621"/>
    <lineage>
        <taxon>Eukaryota</taxon>
        <taxon>Fungi</taxon>
        <taxon>Dikarya</taxon>
        <taxon>Ascomycota</taxon>
        <taxon>Pezizomycotina</taxon>
        <taxon>Lecanoromycetes</taxon>
        <taxon>OSLEUM clade</taxon>
        <taxon>Lecanoromycetidae</taxon>
        <taxon>Lecanorales</taxon>
        <taxon>Lecanorineae</taxon>
        <taxon>Parmeliaceae</taxon>
        <taxon>Imshaugia</taxon>
    </lineage>
</organism>
<accession>A0A8H3GBZ0</accession>
<dbReference type="Proteomes" id="UP000664534">
    <property type="component" value="Unassembled WGS sequence"/>
</dbReference>
<protein>
    <submittedName>
        <fullName evidence="2">Uncharacterized protein</fullName>
    </submittedName>
</protein>
<comment type="caution">
    <text evidence="2">The sequence shown here is derived from an EMBL/GenBank/DDBJ whole genome shotgun (WGS) entry which is preliminary data.</text>
</comment>
<proteinExistence type="predicted"/>
<evidence type="ECO:0000313" key="2">
    <source>
        <dbReference type="EMBL" id="CAF9937018.1"/>
    </source>
</evidence>
<gene>
    <name evidence="2" type="ORF">IMSHALPRED_010986</name>
</gene>
<dbReference type="InterPro" id="IPR010775">
    <property type="entry name" value="DUF1365"/>
</dbReference>
<dbReference type="AlphaFoldDB" id="A0A8H3GBZ0"/>
<keyword evidence="3" id="KW-1185">Reference proteome</keyword>
<name>A0A8H3GBZ0_9LECA</name>
<dbReference type="PANTHER" id="PTHR33973:SF4">
    <property type="entry name" value="OS07G0153300 PROTEIN"/>
    <property type="match status" value="1"/>
</dbReference>
<dbReference type="PANTHER" id="PTHR33973">
    <property type="entry name" value="OS07G0153300 PROTEIN"/>
    <property type="match status" value="1"/>
</dbReference>
<dbReference type="OrthoDB" id="3340520at2759"/>